<proteinExistence type="predicted"/>
<evidence type="ECO:0000313" key="2">
    <source>
        <dbReference type="EMBL" id="KAG9244653.1"/>
    </source>
</evidence>
<organism evidence="2 3">
    <name type="scientific">Calycina marina</name>
    <dbReference type="NCBI Taxonomy" id="1763456"/>
    <lineage>
        <taxon>Eukaryota</taxon>
        <taxon>Fungi</taxon>
        <taxon>Dikarya</taxon>
        <taxon>Ascomycota</taxon>
        <taxon>Pezizomycotina</taxon>
        <taxon>Leotiomycetes</taxon>
        <taxon>Helotiales</taxon>
        <taxon>Pezizellaceae</taxon>
        <taxon>Calycina</taxon>
    </lineage>
</organism>
<keyword evidence="1" id="KW-0812">Transmembrane</keyword>
<dbReference type="AlphaFoldDB" id="A0A9P7Z4B9"/>
<keyword evidence="3" id="KW-1185">Reference proteome</keyword>
<sequence length="182" mass="20231">MNSKMMRTSSAHYSRSQTVVSFHKLTWGTASFYGSSLGTLYSSYNSCTGEVSSSNSSELLKYRRVVTDLSSITATISNFSDSFFHGIAFYAPSTEETVIFYKAVYEDAEETMMAMCFVTERLANVSTTTATFRKPTVALHTFRHIESNVSFFALPITLLISLASIAASSIAIIYPTFKKMKR</sequence>
<accession>A0A9P7Z4B9</accession>
<evidence type="ECO:0000256" key="1">
    <source>
        <dbReference type="SAM" id="Phobius"/>
    </source>
</evidence>
<evidence type="ECO:0000313" key="3">
    <source>
        <dbReference type="Proteomes" id="UP000887226"/>
    </source>
</evidence>
<protein>
    <submittedName>
        <fullName evidence="2">Uncharacterized protein</fullName>
    </submittedName>
</protein>
<gene>
    <name evidence="2" type="ORF">BJ878DRAFT_58346</name>
</gene>
<dbReference type="Proteomes" id="UP000887226">
    <property type="component" value="Unassembled WGS sequence"/>
</dbReference>
<comment type="caution">
    <text evidence="2">The sequence shown here is derived from an EMBL/GenBank/DDBJ whole genome shotgun (WGS) entry which is preliminary data.</text>
</comment>
<reference evidence="2" key="1">
    <citation type="journal article" date="2021" name="IMA Fungus">
        <title>Genomic characterization of three marine fungi, including Emericellopsis atlantica sp. nov. with signatures of a generalist lifestyle and marine biomass degradation.</title>
        <authorList>
            <person name="Hagestad O.C."/>
            <person name="Hou L."/>
            <person name="Andersen J.H."/>
            <person name="Hansen E.H."/>
            <person name="Altermark B."/>
            <person name="Li C."/>
            <person name="Kuhnert E."/>
            <person name="Cox R.J."/>
            <person name="Crous P.W."/>
            <person name="Spatafora J.W."/>
            <person name="Lail K."/>
            <person name="Amirebrahimi M."/>
            <person name="Lipzen A."/>
            <person name="Pangilinan J."/>
            <person name="Andreopoulos W."/>
            <person name="Hayes R.D."/>
            <person name="Ng V."/>
            <person name="Grigoriev I.V."/>
            <person name="Jackson S.A."/>
            <person name="Sutton T.D.S."/>
            <person name="Dobson A.D.W."/>
            <person name="Rama T."/>
        </authorList>
    </citation>
    <scope>NUCLEOTIDE SEQUENCE</scope>
    <source>
        <strain evidence="2">TRa3180A</strain>
    </source>
</reference>
<keyword evidence="1" id="KW-1133">Transmembrane helix</keyword>
<feature type="transmembrane region" description="Helical" evidence="1">
    <location>
        <begin position="151"/>
        <end position="174"/>
    </location>
</feature>
<name>A0A9P7Z4B9_9HELO</name>
<keyword evidence="1" id="KW-0472">Membrane</keyword>
<dbReference type="EMBL" id="MU253892">
    <property type="protein sequence ID" value="KAG9244653.1"/>
    <property type="molecule type" value="Genomic_DNA"/>
</dbReference>